<evidence type="ECO:0000313" key="2">
    <source>
        <dbReference type="EMBL" id="QBK85433.1"/>
    </source>
</evidence>
<evidence type="ECO:0000256" key="1">
    <source>
        <dbReference type="SAM" id="MobiDB-lite"/>
    </source>
</evidence>
<accession>A0A481YQA4</accession>
<organism evidence="2">
    <name type="scientific">Marseillevirus LCMAC101</name>
    <dbReference type="NCBI Taxonomy" id="2506602"/>
    <lineage>
        <taxon>Viruses</taxon>
        <taxon>Varidnaviria</taxon>
        <taxon>Bamfordvirae</taxon>
        <taxon>Nucleocytoviricota</taxon>
        <taxon>Megaviricetes</taxon>
        <taxon>Pimascovirales</taxon>
        <taxon>Pimascovirales incertae sedis</taxon>
        <taxon>Marseilleviridae</taxon>
    </lineage>
</organism>
<feature type="region of interest" description="Disordered" evidence="1">
    <location>
        <begin position="361"/>
        <end position="381"/>
    </location>
</feature>
<gene>
    <name evidence="2" type="ORF">LCMAC101_00200</name>
</gene>
<protein>
    <submittedName>
        <fullName evidence="2">Uncharacterized protein</fullName>
    </submittedName>
</protein>
<reference evidence="2" key="1">
    <citation type="journal article" date="2019" name="MBio">
        <title>Virus Genomes from Deep Sea Sediments Expand the Ocean Megavirome and Support Independent Origins of Viral Gigantism.</title>
        <authorList>
            <person name="Backstrom D."/>
            <person name="Yutin N."/>
            <person name="Jorgensen S.L."/>
            <person name="Dharamshi J."/>
            <person name="Homa F."/>
            <person name="Zaremba-Niedwiedzka K."/>
            <person name="Spang A."/>
            <person name="Wolf Y.I."/>
            <person name="Koonin E.V."/>
            <person name="Ettema T.J."/>
        </authorList>
    </citation>
    <scope>NUCLEOTIDE SEQUENCE</scope>
</reference>
<dbReference type="EMBL" id="MK500327">
    <property type="protein sequence ID" value="QBK85433.1"/>
    <property type="molecule type" value="Genomic_DNA"/>
</dbReference>
<proteinExistence type="predicted"/>
<name>A0A481YQA4_9VIRU</name>
<sequence>MSEIIELIFSQDKGKEKEGEINPERLFPPDVEFEEMVKMDGESMQSACQLNKHYREFCSKGNEEFWRAKYLYFLRSIKFVRAETWKELWIDLYREVRKDKMDKYKMRQKINYAVSHDDPTTLIALSKFNIDIKPLITKRIISIVGENVLHYLLSSVFTSEEDREYVMNVFDEYRHIDQDASLVAKVMAFYDMYFTADEYVGFVSSNISMLEFYIDEGIIDLQDIPRYLNKPLNLEEYMRLRESILPMLESSKTMTDVIVPTQTIENIFYECKLDFLNQLVNDGMSVNDLRRNISTFDWHDGPDIPFPQLPDSILIQYAAKLNKSRPGGYDECIDGFLSRLMQLGMTVEELNMVYSVIEYPEPPPPPQPEEEEGGWEIPFGE</sequence>